<dbReference type="SMART" id="SM00987">
    <property type="entry name" value="UreE_C"/>
    <property type="match status" value="1"/>
</dbReference>
<dbReference type="InterPro" id="IPR002043">
    <property type="entry name" value="UDG_fam1"/>
</dbReference>
<feature type="domain" description="Uracil-DNA glycosylase-like" evidence="5">
    <location>
        <begin position="2"/>
        <end position="155"/>
    </location>
</feature>
<dbReference type="SUPFAM" id="SSF52141">
    <property type="entry name" value="Uracil-DNA glycosylase-like"/>
    <property type="match status" value="1"/>
</dbReference>
<reference evidence="6" key="1">
    <citation type="submission" date="2018-05" db="EMBL/GenBank/DDBJ databases">
        <authorList>
            <person name="Lanie J.A."/>
            <person name="Ng W.-L."/>
            <person name="Kazmierczak K.M."/>
            <person name="Andrzejewski T.M."/>
            <person name="Davidsen T.M."/>
            <person name="Wayne K.J."/>
            <person name="Tettelin H."/>
            <person name="Glass J.I."/>
            <person name="Rusch D."/>
            <person name="Podicherti R."/>
            <person name="Tsui H.-C.T."/>
            <person name="Winkler M.E."/>
        </authorList>
    </citation>
    <scope>NUCLEOTIDE SEQUENCE</scope>
</reference>
<dbReference type="SMART" id="SM00986">
    <property type="entry name" value="UDG"/>
    <property type="match status" value="1"/>
</dbReference>
<dbReference type="PANTHER" id="PTHR11264">
    <property type="entry name" value="URACIL-DNA GLYCOSYLASE"/>
    <property type="match status" value="1"/>
</dbReference>
<proteinExistence type="inferred from homology"/>
<evidence type="ECO:0000256" key="1">
    <source>
        <dbReference type="ARBA" id="ARBA00008184"/>
    </source>
</evidence>
<dbReference type="PANTHER" id="PTHR11264:SF0">
    <property type="entry name" value="URACIL-DNA GLYCOSYLASE"/>
    <property type="match status" value="1"/>
</dbReference>
<dbReference type="NCBIfam" id="TIGR00628">
    <property type="entry name" value="ung"/>
    <property type="match status" value="1"/>
</dbReference>
<keyword evidence="3" id="KW-0378">Hydrolase</keyword>
<keyword evidence="2" id="KW-0227">DNA damage</keyword>
<dbReference type="EMBL" id="UINC01014142">
    <property type="protein sequence ID" value="SVA60551.1"/>
    <property type="molecule type" value="Genomic_DNA"/>
</dbReference>
<keyword evidence="4" id="KW-0234">DNA repair</keyword>
<sequence>MKLVIIGQDPYHGKGQAHGYCFSVPEGVKHPPSLVNIFKEISNDLGGVYPNSGDLRHWASQGVLLLNSTLTVRESSPGSHQNHGWELFTDTIIEIISSKKRNVVFMLWGNYAKSKVKLIDESKHLILKSGHPSPLSANKGLWFGNRHFSKANNYFKINNISKILW</sequence>
<dbReference type="GO" id="GO:0004844">
    <property type="term" value="F:uracil DNA N-glycosylase activity"/>
    <property type="evidence" value="ECO:0007669"/>
    <property type="project" value="InterPro"/>
</dbReference>
<evidence type="ECO:0000313" key="6">
    <source>
        <dbReference type="EMBL" id="SVA60551.1"/>
    </source>
</evidence>
<dbReference type="InterPro" id="IPR005122">
    <property type="entry name" value="Uracil-DNA_glycosylase-like"/>
</dbReference>
<gene>
    <name evidence="6" type="ORF">METZ01_LOCUS113405</name>
</gene>
<dbReference type="InterPro" id="IPR018085">
    <property type="entry name" value="Ura-DNA_Glyclase_AS"/>
</dbReference>
<evidence type="ECO:0000259" key="5">
    <source>
        <dbReference type="SMART" id="SM00986"/>
    </source>
</evidence>
<dbReference type="InterPro" id="IPR036895">
    <property type="entry name" value="Uracil-DNA_glycosylase-like_sf"/>
</dbReference>
<organism evidence="6">
    <name type="scientific">marine metagenome</name>
    <dbReference type="NCBI Taxonomy" id="408172"/>
    <lineage>
        <taxon>unclassified sequences</taxon>
        <taxon>metagenomes</taxon>
        <taxon>ecological metagenomes</taxon>
    </lineage>
</organism>
<accession>A0A381X7T9</accession>
<dbReference type="AlphaFoldDB" id="A0A381X7T9"/>
<dbReference type="CDD" id="cd10027">
    <property type="entry name" value="UDG-F1-like"/>
    <property type="match status" value="1"/>
</dbReference>
<evidence type="ECO:0000256" key="4">
    <source>
        <dbReference type="ARBA" id="ARBA00023204"/>
    </source>
</evidence>
<evidence type="ECO:0000256" key="2">
    <source>
        <dbReference type="ARBA" id="ARBA00022763"/>
    </source>
</evidence>
<dbReference type="NCBIfam" id="NF003588">
    <property type="entry name" value="PRK05254.1-1"/>
    <property type="match status" value="1"/>
</dbReference>
<protein>
    <recommendedName>
        <fullName evidence="5">Uracil-DNA glycosylase-like domain-containing protein</fullName>
    </recommendedName>
</protein>
<dbReference type="GO" id="GO:0097510">
    <property type="term" value="P:base-excision repair, AP site formation via deaminated base removal"/>
    <property type="evidence" value="ECO:0007669"/>
    <property type="project" value="TreeGrafter"/>
</dbReference>
<name>A0A381X7T9_9ZZZZ</name>
<dbReference type="Pfam" id="PF03167">
    <property type="entry name" value="UDG"/>
    <property type="match status" value="1"/>
</dbReference>
<dbReference type="Gene3D" id="3.40.470.10">
    <property type="entry name" value="Uracil-DNA glycosylase-like domain"/>
    <property type="match status" value="1"/>
</dbReference>
<dbReference type="NCBIfam" id="NF003589">
    <property type="entry name" value="PRK05254.1-2"/>
    <property type="match status" value="1"/>
</dbReference>
<dbReference type="PROSITE" id="PS00130">
    <property type="entry name" value="U_DNA_GLYCOSYLASE"/>
    <property type="match status" value="1"/>
</dbReference>
<evidence type="ECO:0000256" key="3">
    <source>
        <dbReference type="ARBA" id="ARBA00022801"/>
    </source>
</evidence>
<dbReference type="NCBIfam" id="NF003592">
    <property type="entry name" value="PRK05254.1-5"/>
    <property type="match status" value="1"/>
</dbReference>
<comment type="similarity">
    <text evidence="1">Belongs to the uracil-DNA glycosylase (UDG) superfamily. UNG family.</text>
</comment>